<sequence length="64" mass="6898">MAGDELFYLAVGDEQGQADARLGAVVADDGKILHTGFRKGLQQLVRPAQTQKASDHYGHAVLDF</sequence>
<proteinExistence type="predicted"/>
<reference evidence="1" key="1">
    <citation type="submission" date="2019-08" db="EMBL/GenBank/DDBJ databases">
        <authorList>
            <person name="Kucharzyk K."/>
            <person name="Murdoch R.W."/>
            <person name="Higgins S."/>
            <person name="Loffler F."/>
        </authorList>
    </citation>
    <scope>NUCLEOTIDE SEQUENCE</scope>
</reference>
<protein>
    <submittedName>
        <fullName evidence="1">Uncharacterized protein</fullName>
    </submittedName>
</protein>
<comment type="caution">
    <text evidence="1">The sequence shown here is derived from an EMBL/GenBank/DDBJ whole genome shotgun (WGS) entry which is preliminary data.</text>
</comment>
<gene>
    <name evidence="1" type="ORF">SDC9_194345</name>
</gene>
<dbReference type="EMBL" id="VSSQ01107662">
    <property type="protein sequence ID" value="MPN46747.1"/>
    <property type="molecule type" value="Genomic_DNA"/>
</dbReference>
<evidence type="ECO:0000313" key="1">
    <source>
        <dbReference type="EMBL" id="MPN46747.1"/>
    </source>
</evidence>
<organism evidence="1">
    <name type="scientific">bioreactor metagenome</name>
    <dbReference type="NCBI Taxonomy" id="1076179"/>
    <lineage>
        <taxon>unclassified sequences</taxon>
        <taxon>metagenomes</taxon>
        <taxon>ecological metagenomes</taxon>
    </lineage>
</organism>
<accession>A0A645I605</accession>
<dbReference type="AlphaFoldDB" id="A0A645I605"/>
<name>A0A645I605_9ZZZZ</name>